<name>A0A9P9XWT4_9HYPO</name>
<feature type="region of interest" description="Disordered" evidence="1">
    <location>
        <begin position="827"/>
        <end position="859"/>
    </location>
</feature>
<dbReference type="RefSeq" id="XP_051359854.1">
    <property type="nucleotide sequence ID" value="XM_051509077.1"/>
</dbReference>
<dbReference type="GO" id="GO:0001402">
    <property type="term" value="P:signal transduction involved in filamentous growth"/>
    <property type="evidence" value="ECO:0007669"/>
    <property type="project" value="TreeGrafter"/>
</dbReference>
<protein>
    <submittedName>
        <fullName evidence="4">Signaling mucin-like protein</fullName>
    </submittedName>
</protein>
<organism evidence="4 5">
    <name type="scientific">Emericellopsis cladophorae</name>
    <dbReference type="NCBI Taxonomy" id="2686198"/>
    <lineage>
        <taxon>Eukaryota</taxon>
        <taxon>Fungi</taxon>
        <taxon>Dikarya</taxon>
        <taxon>Ascomycota</taxon>
        <taxon>Pezizomycotina</taxon>
        <taxon>Sordariomycetes</taxon>
        <taxon>Hypocreomycetidae</taxon>
        <taxon>Hypocreales</taxon>
        <taxon>Bionectriaceae</taxon>
        <taxon>Emericellopsis</taxon>
    </lineage>
</organism>
<feature type="compositionally biased region" description="Low complexity" evidence="1">
    <location>
        <begin position="425"/>
        <end position="442"/>
    </location>
</feature>
<dbReference type="InterPro" id="IPR039295">
    <property type="entry name" value="MSB2"/>
</dbReference>
<feature type="region of interest" description="Disordered" evidence="1">
    <location>
        <begin position="753"/>
        <end position="797"/>
    </location>
</feature>
<proteinExistence type="predicted"/>
<feature type="signal peptide" evidence="3">
    <location>
        <begin position="1"/>
        <end position="21"/>
    </location>
</feature>
<feature type="compositionally biased region" description="Basic and acidic residues" evidence="1">
    <location>
        <begin position="138"/>
        <end position="150"/>
    </location>
</feature>
<feature type="region of interest" description="Disordered" evidence="1">
    <location>
        <begin position="38"/>
        <end position="314"/>
    </location>
</feature>
<evidence type="ECO:0000256" key="1">
    <source>
        <dbReference type="SAM" id="MobiDB-lite"/>
    </source>
</evidence>
<comment type="caution">
    <text evidence="4">The sequence shown here is derived from an EMBL/GenBank/DDBJ whole genome shotgun (WGS) entry which is preliminary data.</text>
</comment>
<feature type="compositionally biased region" description="Polar residues" evidence="1">
    <location>
        <begin position="289"/>
        <end position="311"/>
    </location>
</feature>
<reference evidence="4" key="1">
    <citation type="journal article" date="2021" name="J Fungi (Basel)">
        <title>Genomic and Metabolomic Analyses of the Marine Fungus Emericellopsis cladophorae: Insights into Saltwater Adaptability Mechanisms and Its Biosynthetic Potential.</title>
        <authorList>
            <person name="Goncalves M.F.M."/>
            <person name="Hilario S."/>
            <person name="Van de Peer Y."/>
            <person name="Esteves A.C."/>
            <person name="Alves A."/>
        </authorList>
    </citation>
    <scope>NUCLEOTIDE SEQUENCE</scope>
    <source>
        <strain evidence="4">MUM 19.33</strain>
    </source>
</reference>
<dbReference type="GO" id="GO:0006972">
    <property type="term" value="P:hyperosmotic response"/>
    <property type="evidence" value="ECO:0007669"/>
    <property type="project" value="TreeGrafter"/>
</dbReference>
<feature type="region of interest" description="Disordered" evidence="1">
    <location>
        <begin position="361"/>
        <end position="562"/>
    </location>
</feature>
<gene>
    <name evidence="4" type="ORF">J7T54_004492</name>
</gene>
<feature type="compositionally biased region" description="Polar residues" evidence="1">
    <location>
        <begin position="887"/>
        <end position="906"/>
    </location>
</feature>
<keyword evidence="2" id="KW-0812">Transmembrane</keyword>
<keyword evidence="5" id="KW-1185">Reference proteome</keyword>
<feature type="region of interest" description="Disordered" evidence="1">
    <location>
        <begin position="873"/>
        <end position="906"/>
    </location>
</feature>
<dbReference type="PANTHER" id="PTHR35778">
    <property type="entry name" value="SIGNALING MUCIN HKR1-RELATED"/>
    <property type="match status" value="1"/>
</dbReference>
<feature type="compositionally biased region" description="Polar residues" evidence="1">
    <location>
        <begin position="234"/>
        <end position="249"/>
    </location>
</feature>
<dbReference type="GO" id="GO:0009986">
    <property type="term" value="C:cell surface"/>
    <property type="evidence" value="ECO:0007669"/>
    <property type="project" value="TreeGrafter"/>
</dbReference>
<dbReference type="PANTHER" id="PTHR35778:SF1">
    <property type="entry name" value="SIGNALING MUCIN HKR1-RELATED"/>
    <property type="match status" value="1"/>
</dbReference>
<dbReference type="GO" id="GO:0005034">
    <property type="term" value="F:osmosensor activity"/>
    <property type="evidence" value="ECO:0007669"/>
    <property type="project" value="InterPro"/>
</dbReference>
<feature type="compositionally biased region" description="Low complexity" evidence="1">
    <location>
        <begin position="100"/>
        <end position="110"/>
    </location>
</feature>
<feature type="compositionally biased region" description="Polar residues" evidence="1">
    <location>
        <begin position="368"/>
        <end position="387"/>
    </location>
</feature>
<feature type="compositionally biased region" description="Basic residues" evidence="1">
    <location>
        <begin position="827"/>
        <end position="836"/>
    </location>
</feature>
<feature type="chain" id="PRO_5040339545" evidence="3">
    <location>
        <begin position="22"/>
        <end position="906"/>
    </location>
</feature>
<dbReference type="GO" id="GO:0030427">
    <property type="term" value="C:site of polarized growth"/>
    <property type="evidence" value="ECO:0007669"/>
    <property type="project" value="TreeGrafter"/>
</dbReference>
<feature type="compositionally biased region" description="Polar residues" evidence="1">
    <location>
        <begin position="519"/>
        <end position="528"/>
    </location>
</feature>
<feature type="compositionally biased region" description="Low complexity" evidence="1">
    <location>
        <begin position="151"/>
        <end position="201"/>
    </location>
</feature>
<dbReference type="Proteomes" id="UP001055219">
    <property type="component" value="Unassembled WGS sequence"/>
</dbReference>
<dbReference type="AlphaFoldDB" id="A0A9P9XWT4"/>
<evidence type="ECO:0000256" key="3">
    <source>
        <dbReference type="SAM" id="SignalP"/>
    </source>
</evidence>
<dbReference type="GO" id="GO:0005576">
    <property type="term" value="C:extracellular region"/>
    <property type="evidence" value="ECO:0007669"/>
    <property type="project" value="TreeGrafter"/>
</dbReference>
<dbReference type="GO" id="GO:0031505">
    <property type="term" value="P:fungal-type cell wall organization"/>
    <property type="evidence" value="ECO:0007669"/>
    <property type="project" value="TreeGrafter"/>
</dbReference>
<keyword evidence="3" id="KW-0732">Signal</keyword>
<keyword evidence="2" id="KW-1133">Transmembrane helix</keyword>
<feature type="compositionally biased region" description="Polar residues" evidence="1">
    <location>
        <begin position="837"/>
        <end position="854"/>
    </location>
</feature>
<feature type="compositionally biased region" description="Polar residues" evidence="1">
    <location>
        <begin position="38"/>
        <end position="49"/>
    </location>
</feature>
<feature type="compositionally biased region" description="Low complexity" evidence="1">
    <location>
        <begin position="779"/>
        <end position="792"/>
    </location>
</feature>
<keyword evidence="2" id="KW-0472">Membrane</keyword>
<feature type="transmembrane region" description="Helical" evidence="2">
    <location>
        <begin position="802"/>
        <end position="823"/>
    </location>
</feature>
<evidence type="ECO:0000313" key="4">
    <source>
        <dbReference type="EMBL" id="KAI6778998.1"/>
    </source>
</evidence>
<dbReference type="OrthoDB" id="3366093at2759"/>
<dbReference type="GO" id="GO:0007232">
    <property type="term" value="P:osmosensory signaling pathway via Sho1 osmosensor"/>
    <property type="evidence" value="ECO:0007669"/>
    <property type="project" value="InterPro"/>
</dbReference>
<feature type="compositionally biased region" description="Polar residues" evidence="1">
    <location>
        <begin position="407"/>
        <end position="424"/>
    </location>
</feature>
<evidence type="ECO:0000256" key="2">
    <source>
        <dbReference type="SAM" id="Phobius"/>
    </source>
</evidence>
<feature type="compositionally biased region" description="Polar residues" evidence="1">
    <location>
        <begin position="262"/>
        <end position="272"/>
    </location>
</feature>
<feature type="compositionally biased region" description="Low complexity" evidence="1">
    <location>
        <begin position="50"/>
        <end position="66"/>
    </location>
</feature>
<dbReference type="EMBL" id="JAGIXG020000054">
    <property type="protein sequence ID" value="KAI6778998.1"/>
    <property type="molecule type" value="Genomic_DNA"/>
</dbReference>
<dbReference type="GO" id="GO:0005886">
    <property type="term" value="C:plasma membrane"/>
    <property type="evidence" value="ECO:0007669"/>
    <property type="project" value="InterPro"/>
</dbReference>
<evidence type="ECO:0000313" key="5">
    <source>
        <dbReference type="Proteomes" id="UP001055219"/>
    </source>
</evidence>
<dbReference type="GeneID" id="75830980"/>
<accession>A0A9P9XWT4</accession>
<reference evidence="4" key="2">
    <citation type="submission" date="2022-07" db="EMBL/GenBank/DDBJ databases">
        <authorList>
            <person name="Goncalves M.F.M."/>
            <person name="Hilario S."/>
            <person name="Van De Peer Y."/>
            <person name="Esteves A.C."/>
            <person name="Alves A."/>
        </authorList>
    </citation>
    <scope>NUCLEOTIDE SEQUENCE</scope>
    <source>
        <strain evidence="4">MUM 19.33</strain>
    </source>
</reference>
<sequence length="906" mass="94185">MQTKSWALATALVLSLSGVSAEKPRIYFPRQVQRQFDNVTSSAEPTTTRGGLLDPILDPSLSDGDSTATEDATQTDNEDDGILIGPTGIINLPGLIGDETTSSTPTRSPTVAKTTSDVADETTSDDKTSVTKTADNSDSTKEESESEKTAEPTSTTDGLLDPILDPILGDESTTQSSATESEESSGTASAEPTATATATATGDEDEVTEVPSSTQGGLLDPVETLISDIAGPGDSSTTVDPSTNATEPTQPGGDEISEATEVPTQLPATTQDGLLDPVETLISDIVGPGSSTSSAPVVSETDNVSQPSSTGDDVVSEILPSLTLFPPEPTTSAPVVSEIDTVSQPSSTGDDVVSEILPSLTLFPPEPTTSAPSVSEIDTVSQPSSTGDDVVSEILPSLTLFPPEPTATDSVATDSASVSEEPNATTTGTLVPTDVTLPVPGDGTTSTASGEPTVPTDLPGNGTVTDLPPSTDVPTDISTDEPTAEPSAEPTNIPDESTLEPPPIGNATQTTVELPPSAPGSSLPTLVPTTDVDEETPASTPASLEPVQPTEKPTTSVVEEEPTASVIPTATEVKDPVTSIQPTATFTNTNDWLPTTIVADPTTFIYTRPTEEPTGTSTKTLPNNIPKKILPNNPVEEAPDGTVLINIGFKYPLNYNHVAKNTVAAAQIFQLLPSALSTAGKVKSDKVYVSMLVPYDTRDKWGFVTTLAKVYYPESLLDQLRMDIDDPNSLVYNTDKVVVNELTADIEPRIDFFGNMTGDDDEDSQTQQTGSNSDDDDSNNNTIDSGDNNTSTGSSKDQATTAGIAVGAFGLAALYGGAMFIVARRYKRKRQGHRRTSSVTGSDASSDMQYTRNGSPAMMGGALMSQDMSHYGAAGQRERDSHGSGPSARTANISAPVATENSLGWN</sequence>
<dbReference type="GO" id="GO:0030010">
    <property type="term" value="P:establishment of cell polarity"/>
    <property type="evidence" value="ECO:0007669"/>
    <property type="project" value="TreeGrafter"/>
</dbReference>